<dbReference type="Gene3D" id="1.10.10.1010">
    <property type="entry name" value="Intein homing endonuclease, domain IV"/>
    <property type="match status" value="1"/>
</dbReference>
<name>A0A2N0NRD5_9GLOM</name>
<dbReference type="EMBL" id="LLXJ01003396">
    <property type="protein sequence ID" value="PKB97136.1"/>
    <property type="molecule type" value="Genomic_DNA"/>
</dbReference>
<evidence type="ECO:0000313" key="2">
    <source>
        <dbReference type="Proteomes" id="UP000232722"/>
    </source>
</evidence>
<comment type="caution">
    <text evidence="1">The sequence shown here is derived from an EMBL/GenBank/DDBJ whole genome shotgun (WGS) entry which is preliminary data.</text>
</comment>
<dbReference type="Proteomes" id="UP000232722">
    <property type="component" value="Unassembled WGS sequence"/>
</dbReference>
<reference evidence="1 2" key="1">
    <citation type="submission" date="2016-04" db="EMBL/GenBank/DDBJ databases">
        <title>Genome analyses suggest a sexual origin of heterokaryosis in a supposedly ancient asexual fungus.</title>
        <authorList>
            <person name="Ropars J."/>
            <person name="Sedzielewska K."/>
            <person name="Noel J."/>
            <person name="Charron P."/>
            <person name="Farinelli L."/>
            <person name="Marton T."/>
            <person name="Kruger M."/>
            <person name="Pelin A."/>
            <person name="Brachmann A."/>
            <person name="Corradi N."/>
        </authorList>
    </citation>
    <scope>NUCLEOTIDE SEQUENCE [LARGE SCALE GENOMIC DNA]</scope>
    <source>
        <strain evidence="1 2">A5</strain>
    </source>
</reference>
<protein>
    <recommendedName>
        <fullName evidence="3">Protein kinase domain-containing protein</fullName>
    </recommendedName>
</protein>
<dbReference type="VEuPathDB" id="FungiDB:FUN_021031"/>
<feature type="non-terminal residue" evidence="1">
    <location>
        <position position="237"/>
    </location>
</feature>
<sequence length="237" mass="28280">MLINSYNCDCDYECNAKRFKRNFKNWTSGNNNIDKFIQDTQLLEHNYYEVHNALEWIPYDKLYDIKYITEDNKFGKVYRANWIDGCIDIWDHENKNWGREDQNMFVILKILNNPSSITLEFINKIAVPHEIAVPHKVFGITQDPETKNYMMVSNINKCGICYATCNSMCFQRNFENWTSGNNDIDKFIQDIQLLDHDNANEALEWISYDRLYNVKYIAEDNKFGKVYRANWIDGYIY</sequence>
<proteinExistence type="predicted"/>
<accession>A0A2N0NRD5</accession>
<evidence type="ECO:0008006" key="3">
    <source>
        <dbReference type="Google" id="ProtNLM"/>
    </source>
</evidence>
<organism evidence="1 2">
    <name type="scientific">Rhizophagus irregularis</name>
    <dbReference type="NCBI Taxonomy" id="588596"/>
    <lineage>
        <taxon>Eukaryota</taxon>
        <taxon>Fungi</taxon>
        <taxon>Fungi incertae sedis</taxon>
        <taxon>Mucoromycota</taxon>
        <taxon>Glomeromycotina</taxon>
        <taxon>Glomeromycetes</taxon>
        <taxon>Glomerales</taxon>
        <taxon>Glomeraceae</taxon>
        <taxon>Rhizophagus</taxon>
    </lineage>
</organism>
<dbReference type="AlphaFoldDB" id="A0A2N0NRD5"/>
<evidence type="ECO:0000313" key="1">
    <source>
        <dbReference type="EMBL" id="PKB97136.1"/>
    </source>
</evidence>
<reference evidence="1 2" key="2">
    <citation type="submission" date="2017-09" db="EMBL/GenBank/DDBJ databases">
        <title>Extensive intraspecific genome diversity in a model arbuscular mycorrhizal fungus.</title>
        <authorList>
            <person name="Chen E.C."/>
            <person name="Morin E."/>
            <person name="Beaudet D."/>
            <person name="Noel J."/>
            <person name="Ndikumana S."/>
            <person name="Charron P."/>
            <person name="St-Onge C."/>
            <person name="Giorgi J."/>
            <person name="Grigoriev I.V."/>
            <person name="Roux C."/>
            <person name="Martin F.M."/>
            <person name="Corradi N."/>
        </authorList>
    </citation>
    <scope>NUCLEOTIDE SEQUENCE [LARGE SCALE GENOMIC DNA]</scope>
    <source>
        <strain evidence="1 2">A5</strain>
    </source>
</reference>
<gene>
    <name evidence="1" type="ORF">RhiirA5_433675</name>
</gene>